<gene>
    <name evidence="2" type="ORF">EDB92DRAFT_1847169</name>
</gene>
<dbReference type="Proteomes" id="UP001201163">
    <property type="component" value="Unassembled WGS sequence"/>
</dbReference>
<dbReference type="EMBL" id="JAKELL010000012">
    <property type="protein sequence ID" value="KAH8995463.1"/>
    <property type="molecule type" value="Genomic_DNA"/>
</dbReference>
<keyword evidence="3" id="KW-1185">Reference proteome</keyword>
<feature type="chain" id="PRO_5042151497" description="Secreted protein" evidence="1">
    <location>
        <begin position="16"/>
        <end position="82"/>
    </location>
</feature>
<sequence>MYWMAIRVSLFYVQSLLFTNVLHRVLEMQTIIVTLLENFEFSPPPQTEKTRIYRKPAGGLMAPMVEGGRCAWMGLVVKSLEE</sequence>
<feature type="signal peptide" evidence="1">
    <location>
        <begin position="1"/>
        <end position="15"/>
    </location>
</feature>
<keyword evidence="1" id="KW-0732">Signal</keyword>
<name>A0AAD4QA14_9AGAM</name>
<evidence type="ECO:0000313" key="3">
    <source>
        <dbReference type="Proteomes" id="UP001201163"/>
    </source>
</evidence>
<evidence type="ECO:0000313" key="2">
    <source>
        <dbReference type="EMBL" id="KAH8995463.1"/>
    </source>
</evidence>
<dbReference type="AlphaFoldDB" id="A0AAD4QA14"/>
<accession>A0AAD4QA14</accession>
<reference evidence="2" key="1">
    <citation type="submission" date="2022-01" db="EMBL/GenBank/DDBJ databases">
        <title>Comparative genomics reveals a dynamic genome evolution in the ectomycorrhizal milk-cap (Lactarius) mushrooms.</title>
        <authorList>
            <consortium name="DOE Joint Genome Institute"/>
            <person name="Lebreton A."/>
            <person name="Tang N."/>
            <person name="Kuo A."/>
            <person name="LaButti K."/>
            <person name="Drula E."/>
            <person name="Barry K."/>
            <person name="Clum A."/>
            <person name="Lipzen A."/>
            <person name="Mousain D."/>
            <person name="Ng V."/>
            <person name="Wang R."/>
            <person name="Wang X."/>
            <person name="Dai Y."/>
            <person name="Henrissat B."/>
            <person name="Grigoriev I.V."/>
            <person name="Guerin-Laguette A."/>
            <person name="Yu F."/>
            <person name="Martin F.M."/>
        </authorList>
    </citation>
    <scope>NUCLEOTIDE SEQUENCE</scope>
    <source>
        <strain evidence="2">QP</strain>
    </source>
</reference>
<proteinExistence type="predicted"/>
<evidence type="ECO:0008006" key="4">
    <source>
        <dbReference type="Google" id="ProtNLM"/>
    </source>
</evidence>
<comment type="caution">
    <text evidence="2">The sequence shown here is derived from an EMBL/GenBank/DDBJ whole genome shotgun (WGS) entry which is preliminary data.</text>
</comment>
<organism evidence="2 3">
    <name type="scientific">Lactarius akahatsu</name>
    <dbReference type="NCBI Taxonomy" id="416441"/>
    <lineage>
        <taxon>Eukaryota</taxon>
        <taxon>Fungi</taxon>
        <taxon>Dikarya</taxon>
        <taxon>Basidiomycota</taxon>
        <taxon>Agaricomycotina</taxon>
        <taxon>Agaricomycetes</taxon>
        <taxon>Russulales</taxon>
        <taxon>Russulaceae</taxon>
        <taxon>Lactarius</taxon>
    </lineage>
</organism>
<evidence type="ECO:0000256" key="1">
    <source>
        <dbReference type="SAM" id="SignalP"/>
    </source>
</evidence>
<protein>
    <recommendedName>
        <fullName evidence="4">Secreted protein</fullName>
    </recommendedName>
</protein>